<evidence type="ECO:0000256" key="1">
    <source>
        <dbReference type="SAM" id="SignalP"/>
    </source>
</evidence>
<accession>A0ABV8A8A1</accession>
<proteinExistence type="predicted"/>
<dbReference type="Proteomes" id="UP001595748">
    <property type="component" value="Unassembled WGS sequence"/>
</dbReference>
<name>A0ABV8A8A1_9DEIO</name>
<comment type="caution">
    <text evidence="2">The sequence shown here is derived from an EMBL/GenBank/DDBJ whole genome shotgun (WGS) entry which is preliminary data.</text>
</comment>
<evidence type="ECO:0000313" key="2">
    <source>
        <dbReference type="EMBL" id="MFC3860372.1"/>
    </source>
</evidence>
<feature type="chain" id="PRO_5046123787" evidence="1">
    <location>
        <begin position="22"/>
        <end position="83"/>
    </location>
</feature>
<reference evidence="3" key="1">
    <citation type="journal article" date="2019" name="Int. J. Syst. Evol. Microbiol.">
        <title>The Global Catalogue of Microorganisms (GCM) 10K type strain sequencing project: providing services to taxonomists for standard genome sequencing and annotation.</title>
        <authorList>
            <consortium name="The Broad Institute Genomics Platform"/>
            <consortium name="The Broad Institute Genome Sequencing Center for Infectious Disease"/>
            <person name="Wu L."/>
            <person name="Ma J."/>
        </authorList>
    </citation>
    <scope>NUCLEOTIDE SEQUENCE [LARGE SCALE GENOMIC DNA]</scope>
    <source>
        <strain evidence="3">CCTCC AB 2013263</strain>
    </source>
</reference>
<keyword evidence="3" id="KW-1185">Reference proteome</keyword>
<dbReference type="RefSeq" id="WP_380076521.1">
    <property type="nucleotide sequence ID" value="NZ_JBHRZF010000067.1"/>
</dbReference>
<organism evidence="2 3">
    <name type="scientific">Deinococcus antarcticus</name>
    <dbReference type="NCBI Taxonomy" id="1298767"/>
    <lineage>
        <taxon>Bacteria</taxon>
        <taxon>Thermotogati</taxon>
        <taxon>Deinococcota</taxon>
        <taxon>Deinococci</taxon>
        <taxon>Deinococcales</taxon>
        <taxon>Deinococcaceae</taxon>
        <taxon>Deinococcus</taxon>
    </lineage>
</organism>
<keyword evidence="1" id="KW-0732">Signal</keyword>
<protein>
    <submittedName>
        <fullName evidence="2">Uncharacterized protein</fullName>
    </submittedName>
</protein>
<sequence>MKLIKTLLGVAIVASGFFAFAHQEQSAVDKYHDQMISPLGDGDAPDAASAVTKYHNQIISPIGDGDAPDALMRYLLGVTRKNT</sequence>
<feature type="signal peptide" evidence="1">
    <location>
        <begin position="1"/>
        <end position="21"/>
    </location>
</feature>
<gene>
    <name evidence="2" type="ORF">ACFOPQ_06285</name>
</gene>
<evidence type="ECO:0000313" key="3">
    <source>
        <dbReference type="Proteomes" id="UP001595748"/>
    </source>
</evidence>
<dbReference type="EMBL" id="JBHRZF010000067">
    <property type="protein sequence ID" value="MFC3860372.1"/>
    <property type="molecule type" value="Genomic_DNA"/>
</dbReference>